<evidence type="ECO:0000259" key="2">
    <source>
        <dbReference type="PROSITE" id="PS51154"/>
    </source>
</evidence>
<dbReference type="GO" id="GO:0140291">
    <property type="term" value="P:peptidyl-glutamate ADP-deribosylation"/>
    <property type="evidence" value="ECO:0007669"/>
    <property type="project" value="TreeGrafter"/>
</dbReference>
<sequence>MISYVEGNILHDQADAIINTVNTVGVMGKGLALQFKKAFPDNFKAYKSACDSKKLTTGKMLSVATQSINAPFYIINFPTKAHWKGKSKIEYIQDGLGALKKEVRRLELTSVAIPALGSGLGGLPWSEVEREIQAALSDMPDVEWRIYPPQNAPKAEQMINRTPKPRMTIGRAAVIGLINEYLTTGLHYKLSLLEVQKLVYFLTAAGEKLNKVHFQKHHYGPYADVLRHVLEKMEGHFISGYADGINKPDTSIQLKGGAINDAQSFLASHPDTKENFDQVTKLVDGFESPYGMELLSTVHWVVTQECPHKEVELEDVIKKVHGWSERKAQMKPAHIKAALARLQEQQWLDRTPTTY</sequence>
<dbReference type="OrthoDB" id="9780211at2"/>
<dbReference type="AlphaFoldDB" id="A0A2N8ZEU1"/>
<name>A0A2N8ZEU1_9VIBR</name>
<dbReference type="Pfam" id="PF01661">
    <property type="entry name" value="Macro"/>
    <property type="match status" value="1"/>
</dbReference>
<organism evidence="3 4">
    <name type="scientific">Vibrio tapetis subsp. tapetis</name>
    <dbReference type="NCBI Taxonomy" id="1671868"/>
    <lineage>
        <taxon>Bacteria</taxon>
        <taxon>Pseudomonadati</taxon>
        <taxon>Pseudomonadota</taxon>
        <taxon>Gammaproteobacteria</taxon>
        <taxon>Vibrionales</taxon>
        <taxon>Vibrionaceae</taxon>
        <taxon>Vibrio</taxon>
    </lineage>
</organism>
<evidence type="ECO:0000256" key="1">
    <source>
        <dbReference type="ARBA" id="ARBA00035885"/>
    </source>
</evidence>
<dbReference type="SUPFAM" id="SSF52949">
    <property type="entry name" value="Macro domain-like"/>
    <property type="match status" value="1"/>
</dbReference>
<dbReference type="KEGG" id="vta:A2444"/>
<dbReference type="PANTHER" id="PTHR12521">
    <property type="entry name" value="PROTEIN C6ORF130"/>
    <property type="match status" value="1"/>
</dbReference>
<evidence type="ECO:0000313" key="4">
    <source>
        <dbReference type="Proteomes" id="UP000235828"/>
    </source>
</evidence>
<evidence type="ECO:0000313" key="3">
    <source>
        <dbReference type="EMBL" id="SON50423.1"/>
    </source>
</evidence>
<keyword evidence="4" id="KW-1185">Reference proteome</keyword>
<dbReference type="RefSeq" id="WP_102522908.1">
    <property type="nucleotide sequence ID" value="NZ_LT960611.1"/>
</dbReference>
<dbReference type="CDD" id="cd02901">
    <property type="entry name" value="Macro_Poa1p-like"/>
    <property type="match status" value="1"/>
</dbReference>
<dbReference type="Gene3D" id="3.40.220.10">
    <property type="entry name" value="Leucine Aminopeptidase, subunit E, domain 1"/>
    <property type="match status" value="1"/>
</dbReference>
<dbReference type="InterPro" id="IPR043472">
    <property type="entry name" value="Macro_dom-like"/>
</dbReference>
<accession>A0A2N8ZEU1</accession>
<reference evidence="3 4" key="1">
    <citation type="submission" date="2017-10" db="EMBL/GenBank/DDBJ databases">
        <authorList>
            <person name="Banno H."/>
            <person name="Chua N.-H."/>
        </authorList>
    </citation>
    <scope>NUCLEOTIDE SEQUENCE [LARGE SCALE GENOMIC DNA]</scope>
    <source>
        <strain evidence="3">Vibrio tapetis CECT4600</strain>
    </source>
</reference>
<proteinExistence type="predicted"/>
<dbReference type="PROSITE" id="PS51154">
    <property type="entry name" value="MACRO"/>
    <property type="match status" value="1"/>
</dbReference>
<dbReference type="PANTHER" id="PTHR12521:SF0">
    <property type="entry name" value="ADP-RIBOSE GLYCOHYDROLASE OARD1"/>
    <property type="match status" value="1"/>
</dbReference>
<comment type="catalytic activity">
    <reaction evidence="1">
        <text>an N-(ADP-alpha-D-ribosyl)-thymidine in DNA + H2O = a thymidine in DNA + ADP-D-ribose</text>
        <dbReference type="Rhea" id="RHEA:71655"/>
        <dbReference type="Rhea" id="RHEA-COMP:13556"/>
        <dbReference type="Rhea" id="RHEA-COMP:18051"/>
        <dbReference type="ChEBI" id="CHEBI:15377"/>
        <dbReference type="ChEBI" id="CHEBI:57967"/>
        <dbReference type="ChEBI" id="CHEBI:137386"/>
        <dbReference type="ChEBI" id="CHEBI:191199"/>
    </reaction>
    <physiologicalReaction direction="left-to-right" evidence="1">
        <dbReference type="Rhea" id="RHEA:71656"/>
    </physiologicalReaction>
</comment>
<gene>
    <name evidence="3" type="ORF">VTAP4600_A2444</name>
</gene>
<dbReference type="InterPro" id="IPR050892">
    <property type="entry name" value="ADP-ribose_metab_enzymes"/>
</dbReference>
<dbReference type="SMART" id="SM00506">
    <property type="entry name" value="A1pp"/>
    <property type="match status" value="1"/>
</dbReference>
<dbReference type="EMBL" id="LT960611">
    <property type="protein sequence ID" value="SON50423.1"/>
    <property type="molecule type" value="Genomic_DNA"/>
</dbReference>
<protein>
    <submittedName>
        <fullName evidence="3">Appr-1-p processing domain protein</fullName>
    </submittedName>
</protein>
<feature type="domain" description="Macro" evidence="2">
    <location>
        <begin position="1"/>
        <end position="163"/>
    </location>
</feature>
<dbReference type="InterPro" id="IPR002589">
    <property type="entry name" value="Macro_dom"/>
</dbReference>
<dbReference type="Proteomes" id="UP000235828">
    <property type="component" value="Chromosome A"/>
</dbReference>